<name>A0A1G9JDK1_9BACT</name>
<reference evidence="3 4" key="1">
    <citation type="submission" date="2016-10" db="EMBL/GenBank/DDBJ databases">
        <authorList>
            <person name="de Groot N.N."/>
        </authorList>
    </citation>
    <scope>NUCLEOTIDE SEQUENCE [LARGE SCALE GENOMIC DNA]</scope>
    <source>
        <strain evidence="3 4">DSM 25186</strain>
    </source>
</reference>
<feature type="transmembrane region" description="Helical" evidence="2">
    <location>
        <begin position="15"/>
        <end position="33"/>
    </location>
</feature>
<proteinExistence type="predicted"/>
<dbReference type="Proteomes" id="UP000198510">
    <property type="component" value="Unassembled WGS sequence"/>
</dbReference>
<gene>
    <name evidence="3" type="ORF">SAMN05421823_105277</name>
</gene>
<dbReference type="RefSeq" id="WP_089683427.1">
    <property type="nucleotide sequence ID" value="NZ_FNFO01000005.1"/>
</dbReference>
<keyword evidence="2" id="KW-0812">Transmembrane</keyword>
<protein>
    <submittedName>
        <fullName evidence="3">Uncharacterized protein</fullName>
    </submittedName>
</protein>
<keyword evidence="4" id="KW-1185">Reference proteome</keyword>
<dbReference type="EMBL" id="FNFO01000005">
    <property type="protein sequence ID" value="SDL35286.1"/>
    <property type="molecule type" value="Genomic_DNA"/>
</dbReference>
<evidence type="ECO:0000256" key="2">
    <source>
        <dbReference type="SAM" id="Phobius"/>
    </source>
</evidence>
<sequence length="69" mass="7956">MADFDYKRKTRKKPLMPWVLAVIILVIAIWLLSEYTSPDDPIPADLQEQELKQVEPEDVMPDTTDLSTP</sequence>
<evidence type="ECO:0000313" key="4">
    <source>
        <dbReference type="Proteomes" id="UP000198510"/>
    </source>
</evidence>
<feature type="region of interest" description="Disordered" evidence="1">
    <location>
        <begin position="42"/>
        <end position="69"/>
    </location>
</feature>
<evidence type="ECO:0000313" key="3">
    <source>
        <dbReference type="EMBL" id="SDL35286.1"/>
    </source>
</evidence>
<evidence type="ECO:0000256" key="1">
    <source>
        <dbReference type="SAM" id="MobiDB-lite"/>
    </source>
</evidence>
<keyword evidence="2" id="KW-1133">Transmembrane helix</keyword>
<organism evidence="3 4">
    <name type="scientific">Catalinimonas alkaloidigena</name>
    <dbReference type="NCBI Taxonomy" id="1075417"/>
    <lineage>
        <taxon>Bacteria</taxon>
        <taxon>Pseudomonadati</taxon>
        <taxon>Bacteroidota</taxon>
        <taxon>Cytophagia</taxon>
        <taxon>Cytophagales</taxon>
        <taxon>Catalimonadaceae</taxon>
        <taxon>Catalinimonas</taxon>
    </lineage>
</organism>
<dbReference type="AlphaFoldDB" id="A0A1G9JDK1"/>
<keyword evidence="2" id="KW-0472">Membrane</keyword>
<accession>A0A1G9JDK1</accession>